<accession>A0ABY8XYX6</accession>
<protein>
    <recommendedName>
        <fullName evidence="3">DUF4279 domain-containing protein</fullName>
    </recommendedName>
</protein>
<sequence length="125" mass="14052">MEDEDAWARVSLRVSVEECPADWVEATIALQGDLEHRVVRGEYWWSVDLYKTGDESIDHQLDALAGLLRDHRSGFVEVGARTEVNLMISWTPRRGQDSVGFDAELIALLASVNGRIVLDTHTDDD</sequence>
<organism evidence="1 2">
    <name type="scientific">Amycolatopsis nalaikhensis</name>
    <dbReference type="NCBI Taxonomy" id="715472"/>
    <lineage>
        <taxon>Bacteria</taxon>
        <taxon>Bacillati</taxon>
        <taxon>Actinomycetota</taxon>
        <taxon>Actinomycetes</taxon>
        <taxon>Pseudonocardiales</taxon>
        <taxon>Pseudonocardiaceae</taxon>
        <taxon>Amycolatopsis</taxon>
    </lineage>
</organism>
<reference evidence="1 2" key="1">
    <citation type="submission" date="2023-06" db="EMBL/GenBank/DDBJ databases">
        <authorList>
            <person name="Oyuntsetseg B."/>
            <person name="Kim S.B."/>
        </authorList>
    </citation>
    <scope>NUCLEOTIDE SEQUENCE [LARGE SCALE GENOMIC DNA]</scope>
    <source>
        <strain evidence="1 2">2-2</strain>
    </source>
</reference>
<gene>
    <name evidence="1" type="ORF">QP939_21250</name>
</gene>
<keyword evidence="2" id="KW-1185">Reference proteome</keyword>
<proteinExistence type="predicted"/>
<dbReference type="Proteomes" id="UP001227101">
    <property type="component" value="Chromosome"/>
</dbReference>
<evidence type="ECO:0000313" key="2">
    <source>
        <dbReference type="Proteomes" id="UP001227101"/>
    </source>
</evidence>
<name>A0ABY8XYX6_9PSEU</name>
<dbReference type="RefSeq" id="WP_285458548.1">
    <property type="nucleotide sequence ID" value="NZ_CP127173.1"/>
</dbReference>
<evidence type="ECO:0008006" key="3">
    <source>
        <dbReference type="Google" id="ProtNLM"/>
    </source>
</evidence>
<evidence type="ECO:0000313" key="1">
    <source>
        <dbReference type="EMBL" id="WIV60945.1"/>
    </source>
</evidence>
<dbReference type="EMBL" id="CP127173">
    <property type="protein sequence ID" value="WIV60945.1"/>
    <property type="molecule type" value="Genomic_DNA"/>
</dbReference>